<sequence length="449" mass="52951">MSNFVKFIEENILYEILAVSWLLFLWKYYLNLRQRDFVTRLTDLPKSVEGLMTKDIYEKARIYFLDKLAFNDFESIFSELCTMVYLLTLCYHRFWMWSVDTVKYCGLDDTNEILISAICMFIINTTYDIIFLPFKIYFTFILEQKHGFNKEARKSTFFTPLFFIKDQLLKFVVHEVITIPLLCAVIWIIKNGEDYCFLYLWIFLIVAALFLMIIYPELIAPLFDKYTPLPNGDLKTKIEALAASINYPLYKIFIVENSKRSSHSNAYLYGFYKHKRIVLYDTLVEEYYKPAEGEIDTKGCTTDEVLAVLAHELGHWNHSHTLKGFILGQLHLLLNIFLYTKLENYKPIFEAFGFVDVQPTFIGFIIITMYISNPPNVLFQYVTNILARRFEFEADKFAKTLGHGQALKSSLIKLHKDNLSYPLHDKLYSSWHHNHPQVLERIEAIDKED</sequence>
<dbReference type="GO" id="GO:0004222">
    <property type="term" value="F:metalloendopeptidase activity"/>
    <property type="evidence" value="ECO:0007669"/>
    <property type="project" value="UniProtKB-UniRule"/>
</dbReference>
<evidence type="ECO:0000256" key="5">
    <source>
        <dbReference type="ARBA" id="ARBA00022801"/>
    </source>
</evidence>
<feature type="active site" evidence="12">
    <location>
        <position position="312"/>
    </location>
</feature>
<feature type="domain" description="CAAX prenyl protease 1 N-terminal" evidence="16">
    <location>
        <begin position="37"/>
        <end position="225"/>
    </location>
</feature>
<evidence type="ECO:0000313" key="18">
    <source>
        <dbReference type="Proteomes" id="UP000752696"/>
    </source>
</evidence>
<keyword evidence="3 14" id="KW-0812">Transmembrane</keyword>
<comment type="catalytic activity">
    <reaction evidence="11 14">
        <text>Hydrolyzes the peptide bond -P2-(S-farnesyl or geranylgeranyl)C-P1'-P2'-P3'-COOH where P1' and P2' are amino acids with aliphatic side chains and P3' is any C-terminal residue.</text>
        <dbReference type="EC" id="3.4.24.84"/>
    </reaction>
</comment>
<evidence type="ECO:0000256" key="8">
    <source>
        <dbReference type="ARBA" id="ARBA00022989"/>
    </source>
</evidence>
<evidence type="ECO:0000256" key="2">
    <source>
        <dbReference type="ARBA" id="ARBA00022670"/>
    </source>
</evidence>
<evidence type="ECO:0000259" key="15">
    <source>
        <dbReference type="Pfam" id="PF01435"/>
    </source>
</evidence>
<dbReference type="OrthoDB" id="360839at2759"/>
<keyword evidence="6 14" id="KW-0256">Endoplasmic reticulum</keyword>
<comment type="similarity">
    <text evidence="14">Belongs to the peptidase M48A family.</text>
</comment>
<dbReference type="GO" id="GO:0071586">
    <property type="term" value="P:CAAX-box protein processing"/>
    <property type="evidence" value="ECO:0007669"/>
    <property type="project" value="UniProtKB-UniRule"/>
</dbReference>
<evidence type="ECO:0000256" key="14">
    <source>
        <dbReference type="RuleBase" id="RU366005"/>
    </source>
</evidence>
<name>A0A6V7HKB9_9HYME</name>
<comment type="subcellular location">
    <subcellularLocation>
        <location evidence="1 14">Endoplasmic reticulum membrane</location>
        <topology evidence="1 14">Multi-pass membrane protein</topology>
    </subcellularLocation>
</comment>
<reference evidence="17" key="1">
    <citation type="submission" date="2020-07" db="EMBL/GenBank/DDBJ databases">
        <authorList>
            <person name="Nazaruddin N."/>
        </authorList>
    </citation>
    <scope>NUCLEOTIDE SEQUENCE</scope>
</reference>
<keyword evidence="4 13" id="KW-0479">Metal-binding</keyword>
<evidence type="ECO:0000256" key="7">
    <source>
        <dbReference type="ARBA" id="ARBA00022833"/>
    </source>
</evidence>
<feature type="transmembrane region" description="Helical" evidence="14">
    <location>
        <begin position="12"/>
        <end position="30"/>
    </location>
</feature>
<dbReference type="FunFam" id="3.30.2010.10:FF:000002">
    <property type="entry name" value="CAAX prenyl protease"/>
    <property type="match status" value="1"/>
</dbReference>
<keyword evidence="2 14" id="KW-0645">Protease</keyword>
<evidence type="ECO:0000256" key="12">
    <source>
        <dbReference type="PIRSR" id="PIRSR627057-1"/>
    </source>
</evidence>
<gene>
    <name evidence="17" type="ORF">MHI_LOCUS859695</name>
</gene>
<evidence type="ECO:0000256" key="3">
    <source>
        <dbReference type="ARBA" id="ARBA00022692"/>
    </source>
</evidence>
<dbReference type="Pfam" id="PF16491">
    <property type="entry name" value="Peptidase_M48_N"/>
    <property type="match status" value="1"/>
</dbReference>
<evidence type="ECO:0000256" key="6">
    <source>
        <dbReference type="ARBA" id="ARBA00022824"/>
    </source>
</evidence>
<dbReference type="Proteomes" id="UP000752696">
    <property type="component" value="Unassembled WGS sequence"/>
</dbReference>
<evidence type="ECO:0000313" key="17">
    <source>
        <dbReference type="EMBL" id="CAD1479457.1"/>
    </source>
</evidence>
<dbReference type="AlphaFoldDB" id="A0A6V7HKB9"/>
<keyword evidence="8 14" id="KW-1133">Transmembrane helix</keyword>
<proteinExistence type="inferred from homology"/>
<dbReference type="EMBL" id="CAJDYZ010011439">
    <property type="protein sequence ID" value="CAD1479457.1"/>
    <property type="molecule type" value="Genomic_DNA"/>
</dbReference>
<evidence type="ECO:0000259" key="16">
    <source>
        <dbReference type="Pfam" id="PF16491"/>
    </source>
</evidence>
<evidence type="ECO:0000256" key="1">
    <source>
        <dbReference type="ARBA" id="ARBA00004477"/>
    </source>
</evidence>
<comment type="caution">
    <text evidence="17">The sequence shown here is derived from an EMBL/GenBank/DDBJ whole genome shotgun (WGS) entry which is preliminary data.</text>
</comment>
<dbReference type="InterPro" id="IPR032456">
    <property type="entry name" value="Peptidase_M48_N"/>
</dbReference>
<dbReference type="InterPro" id="IPR001915">
    <property type="entry name" value="Peptidase_M48"/>
</dbReference>
<comment type="function">
    <text evidence="14">Proteolytically removes the C-terminal three residues of farnesylated proteins.</text>
</comment>
<dbReference type="GO" id="GO:0046872">
    <property type="term" value="F:metal ion binding"/>
    <property type="evidence" value="ECO:0007669"/>
    <property type="project" value="UniProtKB-UniRule"/>
</dbReference>
<feature type="transmembrane region" description="Helical" evidence="14">
    <location>
        <begin position="168"/>
        <end position="189"/>
    </location>
</feature>
<keyword evidence="10 14" id="KW-0472">Membrane</keyword>
<feature type="domain" description="Peptidase M48" evidence="15">
    <location>
        <begin position="228"/>
        <end position="448"/>
    </location>
</feature>
<feature type="binding site" evidence="13">
    <location>
        <position position="391"/>
    </location>
    <ligand>
        <name>Zn(2+)</name>
        <dbReference type="ChEBI" id="CHEBI:29105"/>
        <note>catalytic</note>
    </ligand>
</feature>
<dbReference type="Pfam" id="PF01435">
    <property type="entry name" value="Peptidase_M48"/>
    <property type="match status" value="1"/>
</dbReference>
<keyword evidence="18" id="KW-1185">Reference proteome</keyword>
<keyword evidence="9 14" id="KW-0482">Metalloprotease</keyword>
<evidence type="ECO:0000256" key="9">
    <source>
        <dbReference type="ARBA" id="ARBA00023049"/>
    </source>
</evidence>
<protein>
    <recommendedName>
        <fullName evidence="14">CAAX prenyl protease</fullName>
        <ecNumber evidence="14">3.4.24.84</ecNumber>
    </recommendedName>
</protein>
<evidence type="ECO:0000256" key="10">
    <source>
        <dbReference type="ARBA" id="ARBA00023136"/>
    </source>
</evidence>
<keyword evidence="7 13" id="KW-0862">Zinc</keyword>
<feature type="binding site" evidence="13">
    <location>
        <position position="311"/>
    </location>
    <ligand>
        <name>Zn(2+)</name>
        <dbReference type="ChEBI" id="CHEBI:29105"/>
        <note>catalytic</note>
    </ligand>
</feature>
<dbReference type="EC" id="3.4.24.84" evidence="14"/>
<evidence type="ECO:0000256" key="4">
    <source>
        <dbReference type="ARBA" id="ARBA00022723"/>
    </source>
</evidence>
<dbReference type="InterPro" id="IPR027057">
    <property type="entry name" value="CAXX_Prtase_1"/>
</dbReference>
<comment type="cofactor">
    <cofactor evidence="13 14">
        <name>Zn(2+)</name>
        <dbReference type="ChEBI" id="CHEBI:29105"/>
    </cofactor>
    <text evidence="13 14">Binds 1 zinc ion per subunit.</text>
</comment>
<organism evidence="17 18">
    <name type="scientific">Heterotrigona itama</name>
    <dbReference type="NCBI Taxonomy" id="395501"/>
    <lineage>
        <taxon>Eukaryota</taxon>
        <taxon>Metazoa</taxon>
        <taxon>Ecdysozoa</taxon>
        <taxon>Arthropoda</taxon>
        <taxon>Hexapoda</taxon>
        <taxon>Insecta</taxon>
        <taxon>Pterygota</taxon>
        <taxon>Neoptera</taxon>
        <taxon>Endopterygota</taxon>
        <taxon>Hymenoptera</taxon>
        <taxon>Apocrita</taxon>
        <taxon>Aculeata</taxon>
        <taxon>Apoidea</taxon>
        <taxon>Anthophila</taxon>
        <taxon>Apidae</taxon>
        <taxon>Heterotrigona</taxon>
    </lineage>
</organism>
<keyword evidence="5 14" id="KW-0378">Hydrolase</keyword>
<feature type="active site" description="Proton donor" evidence="12">
    <location>
        <position position="395"/>
    </location>
</feature>
<dbReference type="GO" id="GO:0005789">
    <property type="term" value="C:endoplasmic reticulum membrane"/>
    <property type="evidence" value="ECO:0007669"/>
    <property type="project" value="UniProtKB-SubCell"/>
</dbReference>
<dbReference type="Gene3D" id="3.30.2010.10">
    <property type="entry name" value="Metalloproteases ('zincins'), catalytic domain"/>
    <property type="match status" value="1"/>
</dbReference>
<feature type="transmembrane region" description="Helical" evidence="14">
    <location>
        <begin position="114"/>
        <end position="138"/>
    </location>
</feature>
<evidence type="ECO:0000256" key="11">
    <source>
        <dbReference type="ARBA" id="ARBA00044456"/>
    </source>
</evidence>
<accession>A0A6V7HKB9</accession>
<feature type="binding site" evidence="13">
    <location>
        <position position="315"/>
    </location>
    <ligand>
        <name>Zn(2+)</name>
        <dbReference type="ChEBI" id="CHEBI:29105"/>
        <note>catalytic</note>
    </ligand>
</feature>
<dbReference type="CDD" id="cd07343">
    <property type="entry name" value="M48A_Zmpste24p_like"/>
    <property type="match status" value="1"/>
</dbReference>
<dbReference type="PANTHER" id="PTHR10120">
    <property type="entry name" value="CAAX PRENYL PROTEASE 1"/>
    <property type="match status" value="1"/>
</dbReference>
<feature type="transmembrane region" description="Helical" evidence="14">
    <location>
        <begin position="195"/>
        <end position="215"/>
    </location>
</feature>
<evidence type="ECO:0000256" key="13">
    <source>
        <dbReference type="PIRSR" id="PIRSR627057-2"/>
    </source>
</evidence>
<comment type="caution">
    <text evidence="14">Lacks conserved residue(s) required for the propagation of feature annotation.</text>
</comment>